<dbReference type="EMBL" id="QICB01000002">
    <property type="protein sequence ID" value="RNL20832.1"/>
    <property type="molecule type" value="Genomic_DNA"/>
</dbReference>
<dbReference type="OrthoDB" id="3186698at2"/>
<gene>
    <name evidence="1" type="ORF">DMP07_04440</name>
</gene>
<dbReference type="RefSeq" id="WP_123197931.1">
    <property type="nucleotide sequence ID" value="NZ_QICB01000002.1"/>
</dbReference>
<proteinExistence type="predicted"/>
<keyword evidence="2" id="KW-1185">Reference proteome</keyword>
<evidence type="ECO:0000313" key="2">
    <source>
        <dbReference type="Proteomes" id="UP000267368"/>
    </source>
</evidence>
<comment type="caution">
    <text evidence="1">The sequence shown here is derived from an EMBL/GenBank/DDBJ whole genome shotgun (WGS) entry which is preliminary data.</text>
</comment>
<dbReference type="AlphaFoldDB" id="A0A3N0AG92"/>
<protein>
    <submittedName>
        <fullName evidence="1">Uncharacterized protein</fullName>
    </submittedName>
</protein>
<organism evidence="1 2">
    <name type="scientific">Slackia faecicanis</name>
    <dbReference type="NCBI Taxonomy" id="255723"/>
    <lineage>
        <taxon>Bacteria</taxon>
        <taxon>Bacillati</taxon>
        <taxon>Actinomycetota</taxon>
        <taxon>Coriobacteriia</taxon>
        <taxon>Eggerthellales</taxon>
        <taxon>Eggerthellaceae</taxon>
        <taxon>Slackia</taxon>
    </lineage>
</organism>
<sequence>MKPTNEERREVAARLRVLSSHREVDKELVEDALGLYMGECIDGYDPVSVMELADLIEPEPERACCDEGTSAFRCGRCGAFALRDAITDLCGPIPIRYCPNCGAKVVER</sequence>
<dbReference type="Proteomes" id="UP000267368">
    <property type="component" value="Unassembled WGS sequence"/>
</dbReference>
<accession>A0A3N0AG92</accession>
<name>A0A3N0AG92_9ACTN</name>
<reference evidence="2" key="1">
    <citation type="submission" date="2018-05" db="EMBL/GenBank/DDBJ databases">
        <title>Genome Sequencing of selected type strains of the family Eggerthellaceae.</title>
        <authorList>
            <person name="Danylec N."/>
            <person name="Stoll D.A."/>
            <person name="Doetsch A."/>
            <person name="Huch M."/>
        </authorList>
    </citation>
    <scope>NUCLEOTIDE SEQUENCE [LARGE SCALE GENOMIC DNA]</scope>
    <source>
        <strain evidence="2">DSM 17537</strain>
    </source>
</reference>
<evidence type="ECO:0000313" key="1">
    <source>
        <dbReference type="EMBL" id="RNL20832.1"/>
    </source>
</evidence>